<feature type="compositionally biased region" description="Polar residues" evidence="5">
    <location>
        <begin position="408"/>
        <end position="427"/>
    </location>
</feature>
<accession>A0A058Z5Q1</accession>
<feature type="compositionally biased region" description="Low complexity" evidence="5">
    <location>
        <begin position="360"/>
        <end position="386"/>
    </location>
</feature>
<dbReference type="Pfam" id="PF08547">
    <property type="entry name" value="CIA30"/>
    <property type="match status" value="1"/>
</dbReference>
<gene>
    <name evidence="7" type="ORF">H696_04028</name>
</gene>
<protein>
    <recommendedName>
        <fullName evidence="6">NADH:ubiquinone oxidoreductase intermediate-associated protein 30 domain-containing protein</fullName>
    </recommendedName>
</protein>
<evidence type="ECO:0000256" key="2">
    <source>
        <dbReference type="ARBA" id="ARBA00007884"/>
    </source>
</evidence>
<feature type="region of interest" description="Disordered" evidence="5">
    <location>
        <begin position="506"/>
        <end position="526"/>
    </location>
</feature>
<dbReference type="InterPro" id="IPR039131">
    <property type="entry name" value="NDUFAF1"/>
</dbReference>
<dbReference type="PANTHER" id="PTHR13194">
    <property type="entry name" value="COMPLEX I INTERMEDIATE-ASSOCIATED PROTEIN 30"/>
    <property type="match status" value="1"/>
</dbReference>
<dbReference type="GO" id="GO:0051082">
    <property type="term" value="F:unfolded protein binding"/>
    <property type="evidence" value="ECO:0007669"/>
    <property type="project" value="TreeGrafter"/>
</dbReference>
<dbReference type="SUPFAM" id="SSF49785">
    <property type="entry name" value="Galactose-binding domain-like"/>
    <property type="match status" value="1"/>
</dbReference>
<feature type="region of interest" description="Disordered" evidence="5">
    <location>
        <begin position="321"/>
        <end position="427"/>
    </location>
</feature>
<evidence type="ECO:0000256" key="1">
    <source>
        <dbReference type="ARBA" id="ARBA00004173"/>
    </source>
</evidence>
<evidence type="ECO:0000256" key="3">
    <source>
        <dbReference type="ARBA" id="ARBA00023128"/>
    </source>
</evidence>
<evidence type="ECO:0000256" key="4">
    <source>
        <dbReference type="ARBA" id="ARBA00023186"/>
    </source>
</evidence>
<dbReference type="RefSeq" id="XP_009496174.1">
    <property type="nucleotide sequence ID" value="XM_009497899.1"/>
</dbReference>
<keyword evidence="3" id="KW-0496">Mitochondrion</keyword>
<feature type="compositionally biased region" description="Basic and acidic residues" evidence="5">
    <location>
        <begin position="507"/>
        <end position="520"/>
    </location>
</feature>
<feature type="compositionally biased region" description="Low complexity" evidence="5">
    <location>
        <begin position="562"/>
        <end position="574"/>
    </location>
</feature>
<dbReference type="GeneID" id="20528753"/>
<reference evidence="7" key="1">
    <citation type="submission" date="2013-04" db="EMBL/GenBank/DDBJ databases">
        <title>The Genome Sequence of Fonticula alba ATCC 38817.</title>
        <authorList>
            <consortium name="The Broad Institute Genomics Platform"/>
            <person name="Russ C."/>
            <person name="Cuomo C."/>
            <person name="Burger G."/>
            <person name="Gray M.W."/>
            <person name="Holland P.W.H."/>
            <person name="King N."/>
            <person name="Lang F.B.F."/>
            <person name="Roger A.J."/>
            <person name="Ruiz-Trillo I."/>
            <person name="Brown M."/>
            <person name="Walker B."/>
            <person name="Young S."/>
            <person name="Zeng Q."/>
            <person name="Gargeya S."/>
            <person name="Fitzgerald M."/>
            <person name="Haas B."/>
            <person name="Abouelleil A."/>
            <person name="Allen A.W."/>
            <person name="Alvarado L."/>
            <person name="Arachchi H.M."/>
            <person name="Berlin A.M."/>
            <person name="Chapman S.B."/>
            <person name="Gainer-Dewar J."/>
            <person name="Goldberg J."/>
            <person name="Griggs A."/>
            <person name="Gujja S."/>
            <person name="Hansen M."/>
            <person name="Howarth C."/>
            <person name="Imamovic A."/>
            <person name="Ireland A."/>
            <person name="Larimer J."/>
            <person name="McCowan C."/>
            <person name="Murphy C."/>
            <person name="Pearson M."/>
            <person name="Poon T.W."/>
            <person name="Priest M."/>
            <person name="Roberts A."/>
            <person name="Saif S."/>
            <person name="Shea T."/>
            <person name="Sisk P."/>
            <person name="Sykes S."/>
            <person name="Wortman J."/>
            <person name="Nusbaum C."/>
            <person name="Birren B."/>
        </authorList>
    </citation>
    <scope>NUCLEOTIDE SEQUENCE [LARGE SCALE GENOMIC DNA]</scope>
    <source>
        <strain evidence="7">ATCC 38817</strain>
    </source>
</reference>
<dbReference type="STRING" id="691883.A0A058Z5Q1"/>
<evidence type="ECO:0000259" key="6">
    <source>
        <dbReference type="Pfam" id="PF08547"/>
    </source>
</evidence>
<dbReference type="GO" id="GO:0005739">
    <property type="term" value="C:mitochondrion"/>
    <property type="evidence" value="ECO:0007669"/>
    <property type="project" value="UniProtKB-SubCell"/>
</dbReference>
<dbReference type="AlphaFoldDB" id="A0A058Z5Q1"/>
<feature type="region of interest" description="Disordered" evidence="5">
    <location>
        <begin position="554"/>
        <end position="612"/>
    </location>
</feature>
<dbReference type="InterPro" id="IPR008979">
    <property type="entry name" value="Galactose-bd-like_sf"/>
</dbReference>
<dbReference type="EMBL" id="KB932206">
    <property type="protein sequence ID" value="KCV69609.1"/>
    <property type="molecule type" value="Genomic_DNA"/>
</dbReference>
<comment type="similarity">
    <text evidence="2">Belongs to the CIA30 family.</text>
</comment>
<feature type="domain" description="NADH:ubiquinone oxidoreductase intermediate-associated protein 30" evidence="6">
    <location>
        <begin position="127"/>
        <end position="288"/>
    </location>
</feature>
<evidence type="ECO:0000313" key="7">
    <source>
        <dbReference type="EMBL" id="KCV69609.1"/>
    </source>
</evidence>
<evidence type="ECO:0000256" key="5">
    <source>
        <dbReference type="SAM" id="MobiDB-lite"/>
    </source>
</evidence>
<proteinExistence type="inferred from homology"/>
<comment type="subcellular location">
    <subcellularLocation>
        <location evidence="1">Mitochondrion</location>
    </subcellularLocation>
</comment>
<feature type="compositionally biased region" description="Basic and acidic residues" evidence="5">
    <location>
        <begin position="816"/>
        <end position="834"/>
    </location>
</feature>
<keyword evidence="4" id="KW-0143">Chaperone</keyword>
<dbReference type="OrthoDB" id="42561at2759"/>
<dbReference type="GO" id="GO:0006120">
    <property type="term" value="P:mitochondrial electron transport, NADH to ubiquinone"/>
    <property type="evidence" value="ECO:0007669"/>
    <property type="project" value="TreeGrafter"/>
</dbReference>
<dbReference type="Proteomes" id="UP000030693">
    <property type="component" value="Unassembled WGS sequence"/>
</dbReference>
<organism evidence="7">
    <name type="scientific">Fonticula alba</name>
    <name type="common">Slime mold</name>
    <dbReference type="NCBI Taxonomy" id="691883"/>
    <lineage>
        <taxon>Eukaryota</taxon>
        <taxon>Rotosphaerida</taxon>
        <taxon>Fonticulaceae</taxon>
        <taxon>Fonticula</taxon>
    </lineage>
</organism>
<feature type="region of interest" description="Disordered" evidence="5">
    <location>
        <begin position="235"/>
        <end position="257"/>
    </location>
</feature>
<keyword evidence="8" id="KW-1185">Reference proteome</keyword>
<dbReference type="PANTHER" id="PTHR13194:SF18">
    <property type="entry name" value="COMPLEX I INTERMEDIATE-ASSOCIATED PROTEIN 30, MITOCHONDRIAL"/>
    <property type="match status" value="1"/>
</dbReference>
<feature type="region of interest" description="Disordered" evidence="5">
    <location>
        <begin position="813"/>
        <end position="834"/>
    </location>
</feature>
<dbReference type="InterPro" id="IPR013857">
    <property type="entry name" value="NADH-UbQ_OxRdtase-assoc_prot30"/>
</dbReference>
<evidence type="ECO:0000313" key="8">
    <source>
        <dbReference type="Proteomes" id="UP000030693"/>
    </source>
</evidence>
<name>A0A058Z5Q1_FONAL</name>
<dbReference type="GO" id="GO:0032981">
    <property type="term" value="P:mitochondrial respiratory chain complex I assembly"/>
    <property type="evidence" value="ECO:0007669"/>
    <property type="project" value="TreeGrafter"/>
</dbReference>
<feature type="region of interest" description="Disordered" evidence="5">
    <location>
        <begin position="697"/>
        <end position="729"/>
    </location>
</feature>
<sequence length="834" mass="91786">MSQLLAGLRSMRSASAASQPLRMLYDFSRFNGHPQEDYRRHPAGRVKDDFWAPPAEELDSLLSKDVGPVLSDPTARPSGLLSIVSAERPTITCPHYQESVRLSSEIPMAKKQQAIPASAFSLTCPAILDWQVGADSDYGGYSYALMEQHQHFARFRGYVSYLTPRGKDQSGYAYARSLVRNSGPLRNRDTSLAGFDAVDVCVRGDGRMYNLSLSASSEGAIGELFQNVIYTSDPHSELERHPASSDSDSDDDPLGPFRVVSPPIARASVSSFGLSPADRVDGPFRLDIKWIRARRWTPAERDAYTKRLEMDMRAGMHGYRFPSRGSGPSPRGNWGGWSFVPGQPDPIFARADQSPTPAPAVRAQESAADRAAAATHAASVAAGLASDSEDEPMRRSAQPEDAGAGAASTINPASSVEPDPSQSNNTRSFSRLVQEAQARNMDLDEMGAVGFNERSSEEFLQRQHARWLEFLEHQELYVPSPHDLREYDAGRGDILDPDNQYELGPEVEGRQARRTDHLASEEQWDGTVGSAHVDSYAQTMEGFSPAAFAERYATATGPDPKGAAGSQAGQAHGSGTHDPASGPSSGGSGSSDGPRAATAHGQGSPLEAFNRPDFVHFDDDYTSRGFSSDAPGFDQASVRPEDILSSQHPHFDTLPLRRQYEILLRESRRAEVNYDYSHRHWRDSLSSFDWITHQAPGGANDPAAKADGAGEAVERSYRPRPKARFASGPVNMDDLDLTERVRHLKRKSILHQVDQQSMDIRNDVADIRKAEMTARLANSRKRSPLPFLVNDWYRKIFGKFLIPDSELLYEQDAAEEAARKQKKQAEKPTSKPWP</sequence>